<evidence type="ECO:0000313" key="2">
    <source>
        <dbReference type="EMBL" id="GAA2392062.1"/>
    </source>
</evidence>
<comment type="caution">
    <text evidence="2">The sequence shown here is derived from an EMBL/GenBank/DDBJ whole genome shotgun (WGS) entry which is preliminary data.</text>
</comment>
<feature type="compositionally biased region" description="Polar residues" evidence="1">
    <location>
        <begin position="36"/>
        <end position="45"/>
    </location>
</feature>
<gene>
    <name evidence="2" type="ORF">GCM10010170_104630</name>
</gene>
<name>A0ABN3I1Q4_9ACTN</name>
<dbReference type="EMBL" id="BAAARV010000125">
    <property type="protein sequence ID" value="GAA2392062.1"/>
    <property type="molecule type" value="Genomic_DNA"/>
</dbReference>
<proteinExistence type="predicted"/>
<sequence length="54" mass="5731">MQQPSAAPANRADLGPILRDAQAEEDMFQLALTAGPDSSESSSHVCPTDKTFRA</sequence>
<protein>
    <submittedName>
        <fullName evidence="2">Uncharacterized protein</fullName>
    </submittedName>
</protein>
<dbReference type="Proteomes" id="UP001501444">
    <property type="component" value="Unassembled WGS sequence"/>
</dbReference>
<reference evidence="2 3" key="1">
    <citation type="journal article" date="2019" name="Int. J. Syst. Evol. Microbiol.">
        <title>The Global Catalogue of Microorganisms (GCM) 10K type strain sequencing project: providing services to taxonomists for standard genome sequencing and annotation.</title>
        <authorList>
            <consortium name="The Broad Institute Genomics Platform"/>
            <consortium name="The Broad Institute Genome Sequencing Center for Infectious Disease"/>
            <person name="Wu L."/>
            <person name="Ma J."/>
        </authorList>
    </citation>
    <scope>NUCLEOTIDE SEQUENCE [LARGE SCALE GENOMIC DNA]</scope>
    <source>
        <strain evidence="2 3">JCM 3272</strain>
    </source>
</reference>
<organism evidence="2 3">
    <name type="scientific">Dactylosporangium salmoneum</name>
    <dbReference type="NCBI Taxonomy" id="53361"/>
    <lineage>
        <taxon>Bacteria</taxon>
        <taxon>Bacillati</taxon>
        <taxon>Actinomycetota</taxon>
        <taxon>Actinomycetes</taxon>
        <taxon>Micromonosporales</taxon>
        <taxon>Micromonosporaceae</taxon>
        <taxon>Dactylosporangium</taxon>
    </lineage>
</organism>
<evidence type="ECO:0000313" key="3">
    <source>
        <dbReference type="Proteomes" id="UP001501444"/>
    </source>
</evidence>
<keyword evidence="3" id="KW-1185">Reference proteome</keyword>
<feature type="region of interest" description="Disordered" evidence="1">
    <location>
        <begin position="33"/>
        <end position="54"/>
    </location>
</feature>
<evidence type="ECO:0000256" key="1">
    <source>
        <dbReference type="SAM" id="MobiDB-lite"/>
    </source>
</evidence>
<accession>A0ABN3I1Q4</accession>